<dbReference type="PANTHER" id="PTHR43713:SF3">
    <property type="entry name" value="GLUTAMATE-1-SEMIALDEHYDE 2,1-AMINOMUTASE 1, CHLOROPLASTIC-RELATED"/>
    <property type="match status" value="1"/>
</dbReference>
<name>A0A502DER1_9BURK</name>
<dbReference type="InterPro" id="IPR005814">
    <property type="entry name" value="Aminotrans_3"/>
</dbReference>
<dbReference type="RefSeq" id="WP_140839634.1">
    <property type="nucleotide sequence ID" value="NZ_RCZI01000010.1"/>
</dbReference>
<dbReference type="OrthoDB" id="9801052at2"/>
<dbReference type="GO" id="GO:0030170">
    <property type="term" value="F:pyridoxal phosphate binding"/>
    <property type="evidence" value="ECO:0007669"/>
    <property type="project" value="InterPro"/>
</dbReference>
<dbReference type="Pfam" id="PF00202">
    <property type="entry name" value="Aminotran_3"/>
    <property type="match status" value="1"/>
</dbReference>
<accession>A0A502DER1</accession>
<dbReference type="GO" id="GO:0008483">
    <property type="term" value="F:transaminase activity"/>
    <property type="evidence" value="ECO:0007669"/>
    <property type="project" value="UniProtKB-KW"/>
</dbReference>
<evidence type="ECO:0000313" key="5">
    <source>
        <dbReference type="Proteomes" id="UP000319212"/>
    </source>
</evidence>
<evidence type="ECO:0000256" key="3">
    <source>
        <dbReference type="RuleBase" id="RU003560"/>
    </source>
</evidence>
<proteinExistence type="inferred from homology"/>
<comment type="caution">
    <text evidence="4">The sequence shown here is derived from an EMBL/GenBank/DDBJ whole genome shotgun (WGS) entry which is preliminary data.</text>
</comment>
<evidence type="ECO:0000256" key="1">
    <source>
        <dbReference type="ARBA" id="ARBA00001933"/>
    </source>
</evidence>
<dbReference type="InterPro" id="IPR015422">
    <property type="entry name" value="PyrdxlP-dep_Trfase_small"/>
</dbReference>
<evidence type="ECO:0000256" key="2">
    <source>
        <dbReference type="ARBA" id="ARBA00022898"/>
    </source>
</evidence>
<dbReference type="SUPFAM" id="SSF53383">
    <property type="entry name" value="PLP-dependent transferases"/>
    <property type="match status" value="1"/>
</dbReference>
<keyword evidence="2 3" id="KW-0663">Pyridoxal phosphate</keyword>
<reference evidence="4 5" key="1">
    <citation type="journal article" date="2019" name="Environ. Microbiol.">
        <title>Species interactions and distinct microbial communities in high Arctic permafrost affected cryosols are associated with the CH4 and CO2 gas fluxes.</title>
        <authorList>
            <person name="Altshuler I."/>
            <person name="Hamel J."/>
            <person name="Turney S."/>
            <person name="Magnuson E."/>
            <person name="Levesque R."/>
            <person name="Greer C."/>
            <person name="Whyte L.G."/>
        </authorList>
    </citation>
    <scope>NUCLEOTIDE SEQUENCE [LARGE SCALE GENOMIC DNA]</scope>
    <source>
        <strain evidence="4 5">S06.C</strain>
    </source>
</reference>
<sequence length="441" mass="47059">MQTLSTSPQIPAEAVASAVADAIARYTAANPLSLAQHRAAAQVLPGGNTRSVLFSAPFPITLTHAQGCRVTSLDGRSYVDFLGEYTAGLYGHSNPVLRQAIVQALEGGWVMGGHIRAEQELASLICERFTSIELVRFANSGTEANLYAISAAKAISGKPEVVVFEGGYHGGVFTFAAGAPGPLTAPFDFVRAPYNDCEGTRALLDKRADTIGTIVVEPMQGSGGCIAADRAFLQMLREWATAHGALLIFDEVMTSRLAPGGLQQVHGIEPDLTTLGKYIGGGFSFGAFGGRAELMRRFDPTQPGAFGHAGTFNNNVFTMAAGAAGLREVYTTSVVGPFNARGDALRERLNAIAAEARFPMQFLGLGSMMNVHMHRGPVRNVRDLAQSIQALRELFYFHMLERGVWLARRGMINLSLPLGEPEFEELEAAVASFVSHANALA</sequence>
<gene>
    <name evidence="4" type="ORF">EAH82_20810</name>
</gene>
<evidence type="ECO:0000313" key="4">
    <source>
        <dbReference type="EMBL" id="TPG23504.1"/>
    </source>
</evidence>
<protein>
    <submittedName>
        <fullName evidence="4">Aminotransferase class III-fold pyridoxal phosphate-dependent enzyme</fullName>
    </submittedName>
</protein>
<dbReference type="Proteomes" id="UP000319212">
    <property type="component" value="Unassembled WGS sequence"/>
</dbReference>
<organism evidence="4 5">
    <name type="scientific">Variovorax guangxiensis</name>
    <dbReference type="NCBI Taxonomy" id="1775474"/>
    <lineage>
        <taxon>Bacteria</taxon>
        <taxon>Pseudomonadati</taxon>
        <taxon>Pseudomonadota</taxon>
        <taxon>Betaproteobacteria</taxon>
        <taxon>Burkholderiales</taxon>
        <taxon>Comamonadaceae</taxon>
        <taxon>Variovorax</taxon>
    </lineage>
</organism>
<dbReference type="Gene3D" id="3.40.640.10">
    <property type="entry name" value="Type I PLP-dependent aspartate aminotransferase-like (Major domain)"/>
    <property type="match status" value="1"/>
</dbReference>
<comment type="cofactor">
    <cofactor evidence="1">
        <name>pyridoxal 5'-phosphate</name>
        <dbReference type="ChEBI" id="CHEBI:597326"/>
    </cofactor>
</comment>
<dbReference type="PANTHER" id="PTHR43713">
    <property type="entry name" value="GLUTAMATE-1-SEMIALDEHYDE 2,1-AMINOMUTASE"/>
    <property type="match status" value="1"/>
</dbReference>
<comment type="similarity">
    <text evidence="3">Belongs to the class-III pyridoxal-phosphate-dependent aminotransferase family.</text>
</comment>
<keyword evidence="4" id="KW-0808">Transferase</keyword>
<dbReference type="AlphaFoldDB" id="A0A502DER1"/>
<dbReference type="InterPro" id="IPR015424">
    <property type="entry name" value="PyrdxlP-dep_Trfase"/>
</dbReference>
<keyword evidence="4" id="KW-0032">Aminotransferase</keyword>
<dbReference type="EMBL" id="RCZI01000010">
    <property type="protein sequence ID" value="TPG23504.1"/>
    <property type="molecule type" value="Genomic_DNA"/>
</dbReference>
<dbReference type="Gene3D" id="3.90.1150.10">
    <property type="entry name" value="Aspartate Aminotransferase, domain 1"/>
    <property type="match status" value="1"/>
</dbReference>
<dbReference type="InterPro" id="IPR015421">
    <property type="entry name" value="PyrdxlP-dep_Trfase_major"/>
</dbReference>